<keyword evidence="2" id="KW-1133">Transmembrane helix</keyword>
<dbReference type="AlphaFoldDB" id="A0AAE0JVJ8"/>
<proteinExistence type="predicted"/>
<accession>A0AAE0JVJ8</accession>
<evidence type="ECO:0000313" key="3">
    <source>
        <dbReference type="EMBL" id="KAK3364880.1"/>
    </source>
</evidence>
<protein>
    <submittedName>
        <fullName evidence="3">Uncharacterized protein</fullName>
    </submittedName>
</protein>
<dbReference type="InterPro" id="IPR021842">
    <property type="entry name" value="DUF3435"/>
</dbReference>
<evidence type="ECO:0000256" key="1">
    <source>
        <dbReference type="SAM" id="MobiDB-lite"/>
    </source>
</evidence>
<gene>
    <name evidence="3" type="ORF">B0T24DRAFT_712198</name>
</gene>
<keyword evidence="4" id="KW-1185">Reference proteome</keyword>
<organism evidence="3 4">
    <name type="scientific">Lasiosphaeria ovina</name>
    <dbReference type="NCBI Taxonomy" id="92902"/>
    <lineage>
        <taxon>Eukaryota</taxon>
        <taxon>Fungi</taxon>
        <taxon>Dikarya</taxon>
        <taxon>Ascomycota</taxon>
        <taxon>Pezizomycotina</taxon>
        <taxon>Sordariomycetes</taxon>
        <taxon>Sordariomycetidae</taxon>
        <taxon>Sordariales</taxon>
        <taxon>Lasiosphaeriaceae</taxon>
        <taxon>Lasiosphaeria</taxon>
    </lineage>
</organism>
<name>A0AAE0JVJ8_9PEZI</name>
<reference evidence="3" key="2">
    <citation type="submission" date="2023-06" db="EMBL/GenBank/DDBJ databases">
        <authorList>
            <consortium name="Lawrence Berkeley National Laboratory"/>
            <person name="Haridas S."/>
            <person name="Hensen N."/>
            <person name="Bonometti L."/>
            <person name="Westerberg I."/>
            <person name="Brannstrom I.O."/>
            <person name="Guillou S."/>
            <person name="Cros-Aarteil S."/>
            <person name="Calhoun S."/>
            <person name="Kuo A."/>
            <person name="Mondo S."/>
            <person name="Pangilinan J."/>
            <person name="Riley R."/>
            <person name="Labutti K."/>
            <person name="Andreopoulos B."/>
            <person name="Lipzen A."/>
            <person name="Chen C."/>
            <person name="Yanf M."/>
            <person name="Daum C."/>
            <person name="Ng V."/>
            <person name="Clum A."/>
            <person name="Steindorff A."/>
            <person name="Ohm R."/>
            <person name="Martin F."/>
            <person name="Silar P."/>
            <person name="Natvig D."/>
            <person name="Lalanne C."/>
            <person name="Gautier V."/>
            <person name="Ament-Velasquez S.L."/>
            <person name="Kruys A."/>
            <person name="Hutchinson M.I."/>
            <person name="Powell A.J."/>
            <person name="Barry K."/>
            <person name="Miller A.N."/>
            <person name="Grigoriev I.V."/>
            <person name="Debuchy R."/>
            <person name="Gladieux P."/>
            <person name="Thoren M.H."/>
            <person name="Johannesson H."/>
        </authorList>
    </citation>
    <scope>NUCLEOTIDE SEQUENCE</scope>
    <source>
        <strain evidence="3">CBS 958.72</strain>
    </source>
</reference>
<reference evidence="3" key="1">
    <citation type="journal article" date="2023" name="Mol. Phylogenet. Evol.">
        <title>Genome-scale phylogeny and comparative genomics of the fungal order Sordariales.</title>
        <authorList>
            <person name="Hensen N."/>
            <person name="Bonometti L."/>
            <person name="Westerberg I."/>
            <person name="Brannstrom I.O."/>
            <person name="Guillou S."/>
            <person name="Cros-Aarteil S."/>
            <person name="Calhoun S."/>
            <person name="Haridas S."/>
            <person name="Kuo A."/>
            <person name="Mondo S."/>
            <person name="Pangilinan J."/>
            <person name="Riley R."/>
            <person name="LaButti K."/>
            <person name="Andreopoulos B."/>
            <person name="Lipzen A."/>
            <person name="Chen C."/>
            <person name="Yan M."/>
            <person name="Daum C."/>
            <person name="Ng V."/>
            <person name="Clum A."/>
            <person name="Steindorff A."/>
            <person name="Ohm R.A."/>
            <person name="Martin F."/>
            <person name="Silar P."/>
            <person name="Natvig D.O."/>
            <person name="Lalanne C."/>
            <person name="Gautier V."/>
            <person name="Ament-Velasquez S.L."/>
            <person name="Kruys A."/>
            <person name="Hutchinson M.I."/>
            <person name="Powell A.J."/>
            <person name="Barry K."/>
            <person name="Miller A.N."/>
            <person name="Grigoriev I.V."/>
            <person name="Debuchy R."/>
            <person name="Gladieux P."/>
            <person name="Hiltunen Thoren M."/>
            <person name="Johannesson H."/>
        </authorList>
    </citation>
    <scope>NUCLEOTIDE SEQUENCE</scope>
    <source>
        <strain evidence="3">CBS 958.72</strain>
    </source>
</reference>
<comment type="caution">
    <text evidence="3">The sequence shown here is derived from an EMBL/GenBank/DDBJ whole genome shotgun (WGS) entry which is preliminary data.</text>
</comment>
<sequence>MISERYLDEPSQRSRQRAQASSGIFLTPAGIIFFFTLTRKVILCPITIVISQALRDNAFDAPSLVSAARVFRIRNLGPVKCTPIRWKEFWLKMPVFRPEMMWPGSRPTLEKKSPLGHAVLGEPTEDGLIQFWSHMSLMSGPRASSSEMVPDEVWQEMPPEP</sequence>
<keyword evidence="2" id="KW-0812">Transmembrane</keyword>
<dbReference type="Pfam" id="PF11917">
    <property type="entry name" value="DUF3435"/>
    <property type="match status" value="1"/>
</dbReference>
<evidence type="ECO:0000256" key="2">
    <source>
        <dbReference type="SAM" id="Phobius"/>
    </source>
</evidence>
<evidence type="ECO:0000313" key="4">
    <source>
        <dbReference type="Proteomes" id="UP001287356"/>
    </source>
</evidence>
<feature type="region of interest" description="Disordered" evidence="1">
    <location>
        <begin position="142"/>
        <end position="161"/>
    </location>
</feature>
<feature type="transmembrane region" description="Helical" evidence="2">
    <location>
        <begin position="20"/>
        <end position="37"/>
    </location>
</feature>
<dbReference type="EMBL" id="JAULSN010000009">
    <property type="protein sequence ID" value="KAK3364880.1"/>
    <property type="molecule type" value="Genomic_DNA"/>
</dbReference>
<keyword evidence="2" id="KW-0472">Membrane</keyword>
<dbReference type="Proteomes" id="UP001287356">
    <property type="component" value="Unassembled WGS sequence"/>
</dbReference>